<reference evidence="2" key="1">
    <citation type="submission" date="2021-11" db="EMBL/GenBank/DDBJ databases">
        <title>The complete genome of Massilia sp sp. G4R7.</title>
        <authorList>
            <person name="Liu L."/>
            <person name="Yue J."/>
            <person name="Yuan J."/>
            <person name="Yang F."/>
            <person name="Li L."/>
        </authorList>
    </citation>
    <scope>NUCLEOTIDE SEQUENCE</scope>
    <source>
        <strain evidence="2">G4R7</strain>
    </source>
</reference>
<protein>
    <submittedName>
        <fullName evidence="2">Uncharacterized protein</fullName>
    </submittedName>
</protein>
<feature type="transmembrane region" description="Helical" evidence="1">
    <location>
        <begin position="76"/>
        <end position="100"/>
    </location>
</feature>
<accession>A0ABS8Q804</accession>
<sequence>MSLHNEIGPDMRAPRLARADLLAQAVALSSSGVGGYVLESVVLVACAAHHLAGIGFRMLIGAAWQERPQPVQRARAFTAVQVVIWACCLLLAVGVVPMGAHSIFHADSLASLQVAVYALPGVAAAVTSALLVRPARQAGLKHSGVDAWLAAVPSALAFAVAFSGPQAQAGTIDAAVGVAIVLLLPLRALLHLGRLLN</sequence>
<keyword evidence="3" id="KW-1185">Reference proteome</keyword>
<dbReference type="EMBL" id="JAJNOC010000002">
    <property type="protein sequence ID" value="MCD2516740.1"/>
    <property type="molecule type" value="Genomic_DNA"/>
</dbReference>
<name>A0ABS8Q804_9BURK</name>
<feature type="transmembrane region" description="Helical" evidence="1">
    <location>
        <begin position="112"/>
        <end position="132"/>
    </location>
</feature>
<dbReference type="Proteomes" id="UP001179361">
    <property type="component" value="Unassembled WGS sequence"/>
</dbReference>
<keyword evidence="1" id="KW-1133">Transmembrane helix</keyword>
<organism evidence="2 3">
    <name type="scientific">Massilia phyllostachyos</name>
    <dbReference type="NCBI Taxonomy" id="2898585"/>
    <lineage>
        <taxon>Bacteria</taxon>
        <taxon>Pseudomonadati</taxon>
        <taxon>Pseudomonadota</taxon>
        <taxon>Betaproteobacteria</taxon>
        <taxon>Burkholderiales</taxon>
        <taxon>Oxalobacteraceae</taxon>
        <taxon>Telluria group</taxon>
        <taxon>Massilia</taxon>
    </lineage>
</organism>
<keyword evidence="1" id="KW-0812">Transmembrane</keyword>
<dbReference type="RefSeq" id="WP_231058041.1">
    <property type="nucleotide sequence ID" value="NZ_JAJNOC010000002.1"/>
</dbReference>
<keyword evidence="1" id="KW-0472">Membrane</keyword>
<feature type="transmembrane region" description="Helical" evidence="1">
    <location>
        <begin position="144"/>
        <end position="163"/>
    </location>
</feature>
<evidence type="ECO:0000313" key="2">
    <source>
        <dbReference type="EMBL" id="MCD2516740.1"/>
    </source>
</evidence>
<gene>
    <name evidence="2" type="ORF">LQ564_10515</name>
</gene>
<comment type="caution">
    <text evidence="2">The sequence shown here is derived from an EMBL/GenBank/DDBJ whole genome shotgun (WGS) entry which is preliminary data.</text>
</comment>
<evidence type="ECO:0000256" key="1">
    <source>
        <dbReference type="SAM" id="Phobius"/>
    </source>
</evidence>
<proteinExistence type="predicted"/>
<evidence type="ECO:0000313" key="3">
    <source>
        <dbReference type="Proteomes" id="UP001179361"/>
    </source>
</evidence>
<feature type="transmembrane region" description="Helical" evidence="1">
    <location>
        <begin position="169"/>
        <end position="190"/>
    </location>
</feature>
<feature type="transmembrane region" description="Helical" evidence="1">
    <location>
        <begin position="41"/>
        <end position="64"/>
    </location>
</feature>